<reference evidence="3 4" key="1">
    <citation type="journal article" date="2016" name="Nat. Commun.">
        <title>Thousands of microbial genomes shed light on interconnected biogeochemical processes in an aquifer system.</title>
        <authorList>
            <person name="Anantharaman K."/>
            <person name="Brown C.T."/>
            <person name="Hug L.A."/>
            <person name="Sharon I."/>
            <person name="Castelle C.J."/>
            <person name="Probst A.J."/>
            <person name="Thomas B.C."/>
            <person name="Singh A."/>
            <person name="Wilkins M.J."/>
            <person name="Karaoz U."/>
            <person name="Brodie E.L."/>
            <person name="Williams K.H."/>
            <person name="Hubbard S.S."/>
            <person name="Banfield J.F."/>
        </authorList>
    </citation>
    <scope>NUCLEOTIDE SEQUENCE [LARGE SCALE GENOMIC DNA]</scope>
</reference>
<dbReference type="Gene3D" id="3.40.50.300">
    <property type="entry name" value="P-loop containing nucleotide triphosphate hydrolases"/>
    <property type="match status" value="1"/>
</dbReference>
<evidence type="ECO:0000313" key="4">
    <source>
        <dbReference type="Proteomes" id="UP000178349"/>
    </source>
</evidence>
<evidence type="ECO:0000313" key="3">
    <source>
        <dbReference type="EMBL" id="OGH85670.1"/>
    </source>
</evidence>
<dbReference type="EMBL" id="MFQW01000039">
    <property type="protein sequence ID" value="OGH85670.1"/>
    <property type="molecule type" value="Genomic_DNA"/>
</dbReference>
<gene>
    <name evidence="3" type="ORF">A2493_02095</name>
</gene>
<dbReference type="InterPro" id="IPR034139">
    <property type="entry name" value="TOPRIM_OLD"/>
</dbReference>
<proteinExistence type="predicted"/>
<dbReference type="InterPro" id="IPR041685">
    <property type="entry name" value="AAA_GajA/Old/RecF-like"/>
</dbReference>
<dbReference type="AlphaFoldDB" id="A0A1F6NPI6"/>
<feature type="domain" description="OLD protein-like TOPRIM" evidence="2">
    <location>
        <begin position="449"/>
        <end position="512"/>
    </location>
</feature>
<dbReference type="Pfam" id="PF20469">
    <property type="entry name" value="OLD-like_TOPRIM"/>
    <property type="match status" value="1"/>
</dbReference>
<sequence>MKIKKITIHNWRSIKDLTIDCKALMVFIGQNNHGKSNVLSALMYFFGEIDCSEMDFNKGSTELYTEVEFEDLNESDKTTFKKYVTVENTIKVRKQINKNSSSEYHGYCEIPQDDWLKEDKMSSYLNRAVVANTPLNDLLPASGRLRKEDIKEAQDQYILNNKESIIFNYELESTNFLGFKSVASNIFGEVYFIPAVKDARDEFNIKGKSTFNKLLSNVIDEMSYENKSYIAAKDKIAELTQSLNKTVSDGSVNENRPEQICVLEESIENELKKWNTTINIEIIPPNIDELLKVGTNVWVDDGIPTDINRKGNGLQRALIFALIKSWAKITIDKLTKKTENEENDIARQVSSSSYYIFEEPELYLHPQAQKELYSSLKELSEANNQVLITTHSSSFIDLKRYKSICIIYKNDTDEGTKKLQCTEELFSSADEKKNFNLAYWINPDRGELFFAKKVVLLEGQTEKTVLPYLAHQIDIFRYDYTILDCAGKDNIKYYIELLNKFNLPYVAVYDKDHQSYKTTDDKNKADISSRLIEEKINDQLGSSVILNNDIEEEIGITDRDKKNKPYIALQKISDDSFVITEQLKEKITRIFT</sequence>
<protein>
    <submittedName>
        <fullName evidence="3">Uncharacterized protein</fullName>
    </submittedName>
</protein>
<feature type="domain" description="Endonuclease GajA/Old nuclease/RecF-like AAA" evidence="1">
    <location>
        <begin position="1"/>
        <end position="396"/>
    </location>
</feature>
<dbReference type="InterPro" id="IPR027417">
    <property type="entry name" value="P-loop_NTPase"/>
</dbReference>
<dbReference type="Proteomes" id="UP000178349">
    <property type="component" value="Unassembled WGS sequence"/>
</dbReference>
<dbReference type="PANTHER" id="PTHR43581">
    <property type="entry name" value="ATP/GTP PHOSPHATASE"/>
    <property type="match status" value="1"/>
</dbReference>
<dbReference type="CDD" id="cd00267">
    <property type="entry name" value="ABC_ATPase"/>
    <property type="match status" value="1"/>
</dbReference>
<dbReference type="CDD" id="cd01026">
    <property type="entry name" value="TOPRIM_OLD"/>
    <property type="match status" value="1"/>
</dbReference>
<evidence type="ECO:0000259" key="2">
    <source>
        <dbReference type="Pfam" id="PF20469"/>
    </source>
</evidence>
<evidence type="ECO:0000259" key="1">
    <source>
        <dbReference type="Pfam" id="PF13175"/>
    </source>
</evidence>
<name>A0A1F6NPI6_9BACT</name>
<dbReference type="InterPro" id="IPR051396">
    <property type="entry name" value="Bact_Antivir_Def_Nuclease"/>
</dbReference>
<accession>A0A1F6NPI6</accession>
<organism evidence="3 4">
    <name type="scientific">Candidatus Magasanikbacteria bacterium RIFOXYC12_FULL_33_11</name>
    <dbReference type="NCBI Taxonomy" id="1798701"/>
    <lineage>
        <taxon>Bacteria</taxon>
        <taxon>Candidatus Magasanikiibacteriota</taxon>
    </lineage>
</organism>
<dbReference type="SUPFAM" id="SSF52540">
    <property type="entry name" value="P-loop containing nucleoside triphosphate hydrolases"/>
    <property type="match status" value="1"/>
</dbReference>
<comment type="caution">
    <text evidence="3">The sequence shown here is derived from an EMBL/GenBank/DDBJ whole genome shotgun (WGS) entry which is preliminary data.</text>
</comment>
<dbReference type="PANTHER" id="PTHR43581:SF2">
    <property type="entry name" value="EXCINUCLEASE ATPASE SUBUNIT"/>
    <property type="match status" value="1"/>
</dbReference>
<dbReference type="Pfam" id="PF13175">
    <property type="entry name" value="AAA_15"/>
    <property type="match status" value="1"/>
</dbReference>